<dbReference type="GO" id="GO:0005524">
    <property type="term" value="F:ATP binding"/>
    <property type="evidence" value="ECO:0007669"/>
    <property type="project" value="UniProtKB-UniRule"/>
</dbReference>
<evidence type="ECO:0000256" key="1">
    <source>
        <dbReference type="ARBA" id="ARBA00004141"/>
    </source>
</evidence>
<dbReference type="PANTHER" id="PTHR43079">
    <property type="entry name" value="PROBABLE CADMIUM/ZINC-TRANSPORTING ATPASE HMA1"/>
    <property type="match status" value="1"/>
</dbReference>
<name>A0A1N6UDS2_9SPIO</name>
<dbReference type="SUPFAM" id="SSF81665">
    <property type="entry name" value="Calcium ATPase, transmembrane domain M"/>
    <property type="match status" value="1"/>
</dbReference>
<keyword evidence="10 11" id="KW-0472">Membrane</keyword>
<evidence type="ECO:0000256" key="9">
    <source>
        <dbReference type="ARBA" id="ARBA00022989"/>
    </source>
</evidence>
<dbReference type="InterPro" id="IPR027256">
    <property type="entry name" value="P-typ_ATPase_IB"/>
</dbReference>
<sequence length="823" mass="88521">MSTIHDTSAEVSRCPVPLEERCCCLVLHRVARERSGILSLRYDTAAPGLEVRYDPVQFDPSREDALWDDLAHTLNERRALCRDREQRQLRRGCGYCVQQLLASQRRARRKDQCDSATCPALSLLGDEAVSYRGGVMTISPPRSDSDSTSEPEECPGGKPVEERVFQVNLSPWRDREIPSEDPVGPGDPAMAFSREPLFVAVSLVSLITGAVLERVLSLGAVPTLLAYGVCYAAGGYFGLRAGLETLRNRKIDVDLLMVLAALGAAGIGAPFEGGLLLFLFSLSNVLQDYALDRTKNAIRSLARLRPDCAFLVADPEDPRGQRVPVESVRVGQYIQVRPGERIPLDGMVLKGASGVDQSSVTGESIPVEKGPGDEVLAGTINQDGALILEVRKTSSESTIARVITLVEEARENQAKTERFLERFEQIYALGVIVATLAAASVPILFLAMSWQESVYKAITFMVAASPCALIISTPASILSAIGNGARRGILFKGGVHVEQAGTISVVAFDKTGTLTEGRPRLSDVLSVSELSRQEVLRIAAALEAQSEHVIAAAVVEAARDQGLDIPPVEGFRNEAGIGVRGMVEGVFVQLGSPGSFEDVEIPSWERSRLHERVQELEDQAKTAIVLRTVGDNSRPLGVLAVQDRLRPEAPAVVKELRRAGVSRVVMLTGDNARTAAAISAEAGVDQVYSELMPEDKLAVIHQIQRDLGPVAMVGDGVNDAPALAGARLGIAMGAAGTDVALDTADVVLLSDKLENIPYLIALSRATRRTLVTNLSVALALILMMATAVYTIDLPLPLAVVGHEGGTVLVSLNGLRLLFFRYRR</sequence>
<dbReference type="NCBIfam" id="TIGR01512">
    <property type="entry name" value="ATPase-IB2_Cd"/>
    <property type="match status" value="1"/>
</dbReference>
<feature type="transmembrane region" description="Helical" evidence="11">
    <location>
        <begin position="251"/>
        <end position="269"/>
    </location>
</feature>
<evidence type="ECO:0000313" key="15">
    <source>
        <dbReference type="Proteomes" id="UP000186400"/>
    </source>
</evidence>
<evidence type="ECO:0000256" key="3">
    <source>
        <dbReference type="ARBA" id="ARBA00022692"/>
    </source>
</evidence>
<dbReference type="InterPro" id="IPR059000">
    <property type="entry name" value="ATPase_P-type_domA"/>
</dbReference>
<dbReference type="STRING" id="159291.SAMN05920897_11228"/>
<keyword evidence="5 11" id="KW-0547">Nucleotide-binding</keyword>
<feature type="domain" description="P-type ATPase A" evidence="13">
    <location>
        <begin position="318"/>
        <end position="407"/>
    </location>
</feature>
<keyword evidence="7" id="KW-0460">Magnesium</keyword>
<gene>
    <name evidence="14" type="ORF">SAMN05920897_11228</name>
</gene>
<dbReference type="GO" id="GO:0016887">
    <property type="term" value="F:ATP hydrolysis activity"/>
    <property type="evidence" value="ECO:0007669"/>
    <property type="project" value="InterPro"/>
</dbReference>
<evidence type="ECO:0000256" key="12">
    <source>
        <dbReference type="SAM" id="MobiDB-lite"/>
    </source>
</evidence>
<dbReference type="PROSITE" id="PS00154">
    <property type="entry name" value="ATPASE_E1_E2"/>
    <property type="match status" value="1"/>
</dbReference>
<feature type="region of interest" description="Disordered" evidence="12">
    <location>
        <begin position="137"/>
        <end position="158"/>
    </location>
</feature>
<accession>A0A1N6UDS2</accession>
<dbReference type="FunFam" id="2.70.150.10:FF:000002">
    <property type="entry name" value="Copper-transporting ATPase 1, putative"/>
    <property type="match status" value="1"/>
</dbReference>
<evidence type="ECO:0000256" key="4">
    <source>
        <dbReference type="ARBA" id="ARBA00022723"/>
    </source>
</evidence>
<dbReference type="SUPFAM" id="SSF56784">
    <property type="entry name" value="HAD-like"/>
    <property type="match status" value="1"/>
</dbReference>
<dbReference type="RefSeq" id="WP_076489127.1">
    <property type="nucleotide sequence ID" value="NZ_FTMS01000012.1"/>
</dbReference>
<dbReference type="Gene3D" id="3.40.50.1000">
    <property type="entry name" value="HAD superfamily/HAD-like"/>
    <property type="match status" value="1"/>
</dbReference>
<evidence type="ECO:0000256" key="11">
    <source>
        <dbReference type="RuleBase" id="RU362081"/>
    </source>
</evidence>
<keyword evidence="6 11" id="KW-0067">ATP-binding</keyword>
<feature type="transmembrane region" description="Helical" evidence="11">
    <location>
        <begin position="770"/>
        <end position="791"/>
    </location>
</feature>
<keyword evidence="8" id="KW-1278">Translocase</keyword>
<dbReference type="Pfam" id="PF00122">
    <property type="entry name" value="E1-E2_ATPase"/>
    <property type="match status" value="1"/>
</dbReference>
<organism evidence="14 15">
    <name type="scientific">Alkalispirochaeta americana</name>
    <dbReference type="NCBI Taxonomy" id="159291"/>
    <lineage>
        <taxon>Bacteria</taxon>
        <taxon>Pseudomonadati</taxon>
        <taxon>Spirochaetota</taxon>
        <taxon>Spirochaetia</taxon>
        <taxon>Spirochaetales</taxon>
        <taxon>Spirochaetaceae</taxon>
        <taxon>Alkalispirochaeta</taxon>
    </lineage>
</organism>
<dbReference type="PRINTS" id="PR00119">
    <property type="entry name" value="CATATPASE"/>
</dbReference>
<feature type="transmembrane region" description="Helical" evidence="11">
    <location>
        <begin position="797"/>
        <end position="818"/>
    </location>
</feature>
<protein>
    <submittedName>
        <fullName evidence="14">Cd2+/Zn2+-exporting ATPase</fullName>
    </submittedName>
</protein>
<dbReference type="InterPro" id="IPR051949">
    <property type="entry name" value="Cation_Transport_ATPase"/>
</dbReference>
<evidence type="ECO:0000256" key="8">
    <source>
        <dbReference type="ARBA" id="ARBA00022967"/>
    </source>
</evidence>
<feature type="transmembrane region" description="Helical" evidence="11">
    <location>
        <begin position="426"/>
        <end position="448"/>
    </location>
</feature>
<dbReference type="Proteomes" id="UP000186400">
    <property type="component" value="Unassembled WGS sequence"/>
</dbReference>
<dbReference type="AlphaFoldDB" id="A0A1N6UDS2"/>
<dbReference type="GO" id="GO:0046872">
    <property type="term" value="F:metal ion binding"/>
    <property type="evidence" value="ECO:0007669"/>
    <property type="project" value="UniProtKB-KW"/>
</dbReference>
<feature type="transmembrane region" description="Helical" evidence="11">
    <location>
        <begin position="460"/>
        <end position="482"/>
    </location>
</feature>
<dbReference type="SFLD" id="SFLDF00027">
    <property type="entry name" value="p-type_atpase"/>
    <property type="match status" value="1"/>
</dbReference>
<dbReference type="GO" id="GO:0019829">
    <property type="term" value="F:ATPase-coupled monoatomic cation transmembrane transporter activity"/>
    <property type="evidence" value="ECO:0007669"/>
    <property type="project" value="InterPro"/>
</dbReference>
<keyword evidence="4 11" id="KW-0479">Metal-binding</keyword>
<keyword evidence="3 11" id="KW-0812">Transmembrane</keyword>
<evidence type="ECO:0000259" key="13">
    <source>
        <dbReference type="Pfam" id="PF00122"/>
    </source>
</evidence>
<keyword evidence="11" id="KW-1003">Cell membrane</keyword>
<dbReference type="InterPro" id="IPR001757">
    <property type="entry name" value="P_typ_ATPase"/>
</dbReference>
<dbReference type="InterPro" id="IPR023298">
    <property type="entry name" value="ATPase_P-typ_TM_dom_sf"/>
</dbReference>
<dbReference type="SUPFAM" id="SSF81653">
    <property type="entry name" value="Calcium ATPase, transduction domain A"/>
    <property type="match status" value="1"/>
</dbReference>
<dbReference type="GO" id="GO:0005886">
    <property type="term" value="C:plasma membrane"/>
    <property type="evidence" value="ECO:0007669"/>
    <property type="project" value="UniProtKB-SubCell"/>
</dbReference>
<dbReference type="InterPro" id="IPR008250">
    <property type="entry name" value="ATPase_P-typ_transduc_dom_A_sf"/>
</dbReference>
<dbReference type="NCBIfam" id="TIGR01525">
    <property type="entry name" value="ATPase-IB_hvy"/>
    <property type="match status" value="1"/>
</dbReference>
<dbReference type="SFLD" id="SFLDS00003">
    <property type="entry name" value="Haloacid_Dehalogenase"/>
    <property type="match status" value="1"/>
</dbReference>
<dbReference type="Gene3D" id="3.40.1110.10">
    <property type="entry name" value="Calcium-transporting ATPase, cytoplasmic domain N"/>
    <property type="match status" value="1"/>
</dbReference>
<dbReference type="OrthoDB" id="9760364at2"/>
<dbReference type="PRINTS" id="PR00120">
    <property type="entry name" value="HATPASE"/>
</dbReference>
<feature type="transmembrane region" description="Helical" evidence="11">
    <location>
        <begin position="218"/>
        <end position="239"/>
    </location>
</feature>
<comment type="subcellular location">
    <subcellularLocation>
        <location evidence="11">Cell membrane</location>
    </subcellularLocation>
    <subcellularLocation>
        <location evidence="1">Membrane</location>
        <topology evidence="1">Multi-pass membrane protein</topology>
    </subcellularLocation>
</comment>
<evidence type="ECO:0000313" key="14">
    <source>
        <dbReference type="EMBL" id="SIQ63723.1"/>
    </source>
</evidence>
<reference evidence="14 15" key="1">
    <citation type="submission" date="2017-01" db="EMBL/GenBank/DDBJ databases">
        <authorList>
            <person name="Mah S.A."/>
            <person name="Swanson W.J."/>
            <person name="Moy G.W."/>
            <person name="Vacquier V.D."/>
        </authorList>
    </citation>
    <scope>NUCLEOTIDE SEQUENCE [LARGE SCALE GENOMIC DNA]</scope>
    <source>
        <strain evidence="14 15">ASpG1</strain>
    </source>
</reference>
<dbReference type="PANTHER" id="PTHR43079:SF1">
    <property type="entry name" value="CADMIUM_ZINC-TRANSPORTING ATPASE HMA1, CHLOROPLASTIC-RELATED"/>
    <property type="match status" value="1"/>
</dbReference>
<evidence type="ECO:0000256" key="5">
    <source>
        <dbReference type="ARBA" id="ARBA00022741"/>
    </source>
</evidence>
<comment type="similarity">
    <text evidence="2 11">Belongs to the cation transport ATPase (P-type) (TC 3.A.3) family. Type IB subfamily.</text>
</comment>
<dbReference type="InterPro" id="IPR023214">
    <property type="entry name" value="HAD_sf"/>
</dbReference>
<dbReference type="EMBL" id="FTMS01000012">
    <property type="protein sequence ID" value="SIQ63723.1"/>
    <property type="molecule type" value="Genomic_DNA"/>
</dbReference>
<evidence type="ECO:0000256" key="6">
    <source>
        <dbReference type="ARBA" id="ARBA00022840"/>
    </source>
</evidence>
<dbReference type="InterPro" id="IPR044492">
    <property type="entry name" value="P_typ_ATPase_HD_dom"/>
</dbReference>
<dbReference type="GO" id="GO:0030001">
    <property type="term" value="P:metal ion transport"/>
    <property type="evidence" value="ECO:0007669"/>
    <property type="project" value="UniProtKB-ARBA"/>
</dbReference>
<evidence type="ECO:0000256" key="10">
    <source>
        <dbReference type="ARBA" id="ARBA00023136"/>
    </source>
</evidence>
<dbReference type="InterPro" id="IPR023299">
    <property type="entry name" value="ATPase_P-typ_cyto_dom_N"/>
</dbReference>
<evidence type="ECO:0000256" key="2">
    <source>
        <dbReference type="ARBA" id="ARBA00006024"/>
    </source>
</evidence>
<dbReference type="NCBIfam" id="TIGR01494">
    <property type="entry name" value="ATPase_P-type"/>
    <property type="match status" value="1"/>
</dbReference>
<dbReference type="SFLD" id="SFLDG00002">
    <property type="entry name" value="C1.7:_P-type_atpase_like"/>
    <property type="match status" value="1"/>
</dbReference>
<evidence type="ECO:0000256" key="7">
    <source>
        <dbReference type="ARBA" id="ARBA00022842"/>
    </source>
</evidence>
<dbReference type="Gene3D" id="2.70.150.10">
    <property type="entry name" value="Calcium-transporting ATPase, cytoplasmic transduction domain A"/>
    <property type="match status" value="1"/>
</dbReference>
<dbReference type="InterPro" id="IPR036412">
    <property type="entry name" value="HAD-like_sf"/>
</dbReference>
<keyword evidence="15" id="KW-1185">Reference proteome</keyword>
<dbReference type="Pfam" id="PF00702">
    <property type="entry name" value="Hydrolase"/>
    <property type="match status" value="1"/>
</dbReference>
<dbReference type="InterPro" id="IPR018303">
    <property type="entry name" value="ATPase_P-typ_P_site"/>
</dbReference>
<proteinExistence type="inferred from homology"/>
<keyword evidence="9 11" id="KW-1133">Transmembrane helix</keyword>